<protein>
    <submittedName>
        <fullName evidence="2">Uncharacterized protein</fullName>
    </submittedName>
</protein>
<accession>A0AAU7B2K5</accession>
<reference evidence="2" key="1">
    <citation type="submission" date="2022-12" db="EMBL/GenBank/DDBJ databases">
        <title>Paraconexibacter alkalitolerans sp. nov. and Baekduia alba sp. nov., isolated from soil and emended description of the genera Paraconexibacter (Chun et al., 2020) and Baekduia (An et al., 2020).</title>
        <authorList>
            <person name="Vieira S."/>
            <person name="Huber K.J."/>
            <person name="Geppert A."/>
            <person name="Wolf J."/>
            <person name="Neumann-Schaal M."/>
            <person name="Muesken M."/>
            <person name="Overmann J."/>
        </authorList>
    </citation>
    <scope>NUCLEOTIDE SEQUENCE</scope>
    <source>
        <strain evidence="2">AEG42_29</strain>
    </source>
</reference>
<dbReference type="EMBL" id="CP114014">
    <property type="protein sequence ID" value="XAY08090.1"/>
    <property type="molecule type" value="Genomic_DNA"/>
</dbReference>
<feature type="region of interest" description="Disordered" evidence="1">
    <location>
        <begin position="126"/>
        <end position="155"/>
    </location>
</feature>
<dbReference type="RefSeq" id="WP_354699275.1">
    <property type="nucleotide sequence ID" value="NZ_CP114014.1"/>
</dbReference>
<feature type="compositionally biased region" description="Low complexity" evidence="1">
    <location>
        <begin position="146"/>
        <end position="155"/>
    </location>
</feature>
<dbReference type="AlphaFoldDB" id="A0AAU7B2K5"/>
<name>A0AAU7B2K5_9ACTN</name>
<evidence type="ECO:0000256" key="1">
    <source>
        <dbReference type="SAM" id="MobiDB-lite"/>
    </source>
</evidence>
<proteinExistence type="predicted"/>
<dbReference type="KEGG" id="parq:DSM112329_04986"/>
<sequence length="435" mass="45956">MTWITRVLPVALLAFVCGLLLAGRDHGASSASAAALDLRSPLTLKQSAPRNGKVVMTWRNRATQGRVIEVRTFRGGKQFGVVRRLPKGTSRITIAAPPAGRRVTVKVRACARRGGPCGGSAFTTVVGRGSATPGTPSTPPPPVPNGPVGDVPMVGSCPVRPASDPWNTDISSEPVDPRSDAYIKSIGAGDTLHPDFGSGQYGDFGIPFAVVPANQPLVPIRFVAYPDESDPGPYPIPLNAHIEGGPNAPADGDRHVIVVREGECKEYDLFHARREGGGFSADGGAVWDLTKSTYRPDGWTSADAAGLPILPGLARADEASAGKIRHALRFTVSKSQAAYVPPASHEASFSTDRNLPPMGLRLRLKASFDRTPYTGQARAILDALATYGMIVADNGSDWFISGTPDPAWDDDNLNTLKKVPGSAFEAIETKGIKRG</sequence>
<organism evidence="2">
    <name type="scientific">Paraconexibacter sp. AEG42_29</name>
    <dbReference type="NCBI Taxonomy" id="2997339"/>
    <lineage>
        <taxon>Bacteria</taxon>
        <taxon>Bacillati</taxon>
        <taxon>Actinomycetota</taxon>
        <taxon>Thermoleophilia</taxon>
        <taxon>Solirubrobacterales</taxon>
        <taxon>Paraconexibacteraceae</taxon>
        <taxon>Paraconexibacter</taxon>
    </lineage>
</organism>
<feature type="compositionally biased region" description="Pro residues" evidence="1">
    <location>
        <begin position="136"/>
        <end position="145"/>
    </location>
</feature>
<gene>
    <name evidence="2" type="ORF">DSM112329_04986</name>
</gene>
<evidence type="ECO:0000313" key="2">
    <source>
        <dbReference type="EMBL" id="XAY08090.1"/>
    </source>
</evidence>